<dbReference type="PANTHER" id="PTHR10849">
    <property type="entry name" value="NADH DEHYDROGENASE UBIQUINONE IRON-SULFUR PROTEIN 8, MITOCHONDRIAL"/>
    <property type="match status" value="1"/>
</dbReference>
<dbReference type="OrthoDB" id="9803192at2"/>
<feature type="domain" description="4Fe-4S ferredoxin-type" evidence="6">
    <location>
        <begin position="34"/>
        <end position="63"/>
    </location>
</feature>
<evidence type="ECO:0000256" key="5">
    <source>
        <dbReference type="ARBA" id="ARBA00023014"/>
    </source>
</evidence>
<dbReference type="InterPro" id="IPR017900">
    <property type="entry name" value="4Fe4S_Fe_S_CS"/>
</dbReference>
<evidence type="ECO:0000313" key="7">
    <source>
        <dbReference type="EMBL" id="EHP30907.1"/>
    </source>
</evidence>
<keyword evidence="2" id="KW-0479">Metal-binding</keyword>
<keyword evidence="5" id="KW-0411">Iron-sulfur</keyword>
<evidence type="ECO:0000256" key="4">
    <source>
        <dbReference type="ARBA" id="ARBA00023004"/>
    </source>
</evidence>
<dbReference type="InterPro" id="IPR017896">
    <property type="entry name" value="4Fe4S_Fe-S-bd"/>
</dbReference>
<protein>
    <submittedName>
        <fullName evidence="7">Hydrogenase, group 4, EchF subunit</fullName>
    </submittedName>
</protein>
<evidence type="ECO:0000313" key="8">
    <source>
        <dbReference type="Proteomes" id="UP000006431"/>
    </source>
</evidence>
<evidence type="ECO:0000259" key="6">
    <source>
        <dbReference type="PROSITE" id="PS51379"/>
    </source>
</evidence>
<dbReference type="GO" id="GO:0016020">
    <property type="term" value="C:membrane"/>
    <property type="evidence" value="ECO:0007669"/>
    <property type="project" value="InterPro"/>
</dbReference>
<keyword evidence="4" id="KW-0408">Iron</keyword>
<feature type="domain" description="4Fe-4S ferredoxin-type" evidence="6">
    <location>
        <begin position="76"/>
        <end position="107"/>
    </location>
</feature>
<keyword evidence="3" id="KW-0677">Repeat</keyword>
<dbReference type="InterPro" id="IPR010226">
    <property type="entry name" value="NADH_quinone_OxRdtase_chainI"/>
</dbReference>
<organism evidence="7 8">
    <name type="scientific">Sulfurimonas gotlandica (strain DSM 19862 / JCM 16533 / GD1)</name>
    <dbReference type="NCBI Taxonomy" id="929558"/>
    <lineage>
        <taxon>Bacteria</taxon>
        <taxon>Pseudomonadati</taxon>
        <taxon>Campylobacterota</taxon>
        <taxon>Epsilonproteobacteria</taxon>
        <taxon>Campylobacterales</taxon>
        <taxon>Sulfurimonadaceae</taxon>
        <taxon>Sulfurimonas</taxon>
    </lineage>
</organism>
<dbReference type="SUPFAM" id="SSF54862">
    <property type="entry name" value="4Fe-4S ferredoxins"/>
    <property type="match status" value="1"/>
</dbReference>
<dbReference type="RefSeq" id="WP_008341426.1">
    <property type="nucleotide sequence ID" value="NZ_AFRZ01000001.1"/>
</dbReference>
<dbReference type="GO" id="GO:0016651">
    <property type="term" value="F:oxidoreductase activity, acting on NAD(P)H"/>
    <property type="evidence" value="ECO:0007669"/>
    <property type="project" value="InterPro"/>
</dbReference>
<keyword evidence="1" id="KW-0004">4Fe-4S</keyword>
<sequence>MLTSFLKALTNLFAKPQTIDYPVTLIEKDKDYRGLIEYGEEECIYCLKCEKACPPGAILFVPVENPPKNEKNKSGLKYHYNPHLCIYCHECVRACPKPDEALWQSNKKPPIGIKDDRVNDSWFELERLKRD</sequence>
<dbReference type="PROSITE" id="PS51379">
    <property type="entry name" value="4FE4S_FER_2"/>
    <property type="match status" value="2"/>
</dbReference>
<dbReference type="Gene3D" id="3.30.70.3270">
    <property type="match status" value="1"/>
</dbReference>
<dbReference type="PATRIC" id="fig|929558.5.peg.2374"/>
<dbReference type="Pfam" id="PF12838">
    <property type="entry name" value="Fer4_7"/>
    <property type="match status" value="1"/>
</dbReference>
<evidence type="ECO:0000256" key="2">
    <source>
        <dbReference type="ARBA" id="ARBA00022723"/>
    </source>
</evidence>
<name>H1FZ23_SULGG</name>
<evidence type="ECO:0000256" key="3">
    <source>
        <dbReference type="ARBA" id="ARBA00022737"/>
    </source>
</evidence>
<comment type="caution">
    <text evidence="7">The sequence shown here is derived from an EMBL/GenBank/DDBJ whole genome shotgun (WGS) entry which is preliminary data.</text>
</comment>
<dbReference type="Proteomes" id="UP000006431">
    <property type="component" value="Unassembled WGS sequence"/>
</dbReference>
<reference evidence="7 8" key="1">
    <citation type="journal article" date="2012" name="Proc. Natl. Acad. Sci. U.S.A.">
        <title>Genome and physiology of a model Epsilonproteobacterium responsible for sulfide detoxification in marine oxygen depletion zones.</title>
        <authorList>
            <person name="Grote J."/>
            <person name="Schott T."/>
            <person name="Bruckner C.G."/>
            <person name="Glockner F.O."/>
            <person name="Jost G."/>
            <person name="Teeling H."/>
            <person name="Labrenz M."/>
            <person name="Jurgens K."/>
        </authorList>
    </citation>
    <scope>NUCLEOTIDE SEQUENCE [LARGE SCALE GENOMIC DNA]</scope>
    <source>
        <strain evidence="7 8">GD1</strain>
    </source>
</reference>
<dbReference type="eggNOG" id="COG1143">
    <property type="taxonomic scope" value="Bacteria"/>
</dbReference>
<dbReference type="HOGENOM" id="CLU_067218_4_6_7"/>
<dbReference type="PROSITE" id="PS00198">
    <property type="entry name" value="4FE4S_FER_1"/>
    <property type="match status" value="2"/>
</dbReference>
<evidence type="ECO:0000256" key="1">
    <source>
        <dbReference type="ARBA" id="ARBA00022485"/>
    </source>
</evidence>
<accession>H1FZ23</accession>
<dbReference type="GO" id="GO:0051539">
    <property type="term" value="F:4 iron, 4 sulfur cluster binding"/>
    <property type="evidence" value="ECO:0007669"/>
    <property type="project" value="UniProtKB-KW"/>
</dbReference>
<dbReference type="GO" id="GO:0046872">
    <property type="term" value="F:metal ion binding"/>
    <property type="evidence" value="ECO:0007669"/>
    <property type="project" value="UniProtKB-KW"/>
</dbReference>
<keyword evidence="8" id="KW-1185">Reference proteome</keyword>
<gene>
    <name evidence="7" type="primary">echF</name>
    <name evidence="7" type="ORF">SMGD1_2384</name>
</gene>
<dbReference type="AlphaFoldDB" id="H1FZ23"/>
<dbReference type="STRING" id="929558.SMGD1_2384"/>
<proteinExistence type="predicted"/>
<dbReference type="EMBL" id="AFRZ01000001">
    <property type="protein sequence ID" value="EHP30907.1"/>
    <property type="molecule type" value="Genomic_DNA"/>
</dbReference>